<dbReference type="EMBL" id="AFLV02000023">
    <property type="protein sequence ID" value="EKR65324.1"/>
    <property type="molecule type" value="Genomic_DNA"/>
</dbReference>
<organism evidence="1 2">
    <name type="scientific">Leptospira weilii str. 2006001853</name>
    <dbReference type="NCBI Taxonomy" id="1001589"/>
    <lineage>
        <taxon>Bacteria</taxon>
        <taxon>Pseudomonadati</taxon>
        <taxon>Spirochaetota</taxon>
        <taxon>Spirochaetia</taxon>
        <taxon>Leptospirales</taxon>
        <taxon>Leptospiraceae</taxon>
        <taxon>Leptospira</taxon>
    </lineage>
</organism>
<gene>
    <name evidence="1" type="ORF">LEP1GSC036_0357</name>
</gene>
<accession>A0A828Z4M6</accession>
<dbReference type="AlphaFoldDB" id="A0A828Z4M6"/>
<evidence type="ECO:0000313" key="1">
    <source>
        <dbReference type="EMBL" id="EKR65324.1"/>
    </source>
</evidence>
<comment type="caution">
    <text evidence="1">The sequence shown here is derived from an EMBL/GenBank/DDBJ whole genome shotgun (WGS) entry which is preliminary data.</text>
</comment>
<dbReference type="Proteomes" id="UP000001338">
    <property type="component" value="Unassembled WGS sequence"/>
</dbReference>
<protein>
    <submittedName>
        <fullName evidence="1">Uncharacterized protein</fullName>
    </submittedName>
</protein>
<reference evidence="1 2" key="1">
    <citation type="submission" date="2012-10" db="EMBL/GenBank/DDBJ databases">
        <authorList>
            <person name="Harkins D.M."/>
            <person name="Durkin A.S."/>
            <person name="Brinkac L.M."/>
            <person name="Haft D.H."/>
            <person name="Selengut J.D."/>
            <person name="Sanka R."/>
            <person name="DePew J."/>
            <person name="Purushe J."/>
            <person name="Whelen A.C."/>
            <person name="Vinetz J.M."/>
            <person name="Sutton G.G."/>
            <person name="Nierman W.C."/>
            <person name="Fouts D.E."/>
        </authorList>
    </citation>
    <scope>NUCLEOTIDE SEQUENCE [LARGE SCALE GENOMIC DNA]</scope>
    <source>
        <strain evidence="1 2">2006001853</strain>
    </source>
</reference>
<name>A0A828Z4M6_9LEPT</name>
<proteinExistence type="predicted"/>
<evidence type="ECO:0000313" key="2">
    <source>
        <dbReference type="Proteomes" id="UP000001338"/>
    </source>
</evidence>
<sequence length="41" mass="4549">MLRGSNVIMLFQSVSKSNSFIKVSHYESEVLMKNANSTTLG</sequence>